<dbReference type="Proteomes" id="UP001321475">
    <property type="component" value="Chromosome"/>
</dbReference>
<keyword evidence="3" id="KW-1185">Reference proteome</keyword>
<dbReference type="RefSeq" id="WP_286217666.1">
    <property type="nucleotide sequence ID" value="NZ_AP027729.1"/>
</dbReference>
<organism evidence="2 3">
    <name type="scientific">Paraoerskovia sediminicola</name>
    <dbReference type="NCBI Taxonomy" id="1138587"/>
    <lineage>
        <taxon>Bacteria</taxon>
        <taxon>Bacillati</taxon>
        <taxon>Actinomycetota</taxon>
        <taxon>Actinomycetes</taxon>
        <taxon>Micrococcales</taxon>
        <taxon>Cellulomonadaceae</taxon>
        <taxon>Paraoerskovia</taxon>
    </lineage>
</organism>
<reference evidence="3" key="1">
    <citation type="journal article" date="2019" name="Int. J. Syst. Evol. Microbiol.">
        <title>The Global Catalogue of Microorganisms (GCM) 10K type strain sequencing project: providing services to taxonomists for standard genome sequencing and annotation.</title>
        <authorList>
            <consortium name="The Broad Institute Genomics Platform"/>
            <consortium name="The Broad Institute Genome Sequencing Center for Infectious Disease"/>
            <person name="Wu L."/>
            <person name="Ma J."/>
        </authorList>
    </citation>
    <scope>NUCLEOTIDE SEQUENCE [LARGE SCALE GENOMIC DNA]</scope>
    <source>
        <strain evidence="3">NBRC 108565</strain>
    </source>
</reference>
<dbReference type="NCBIfam" id="TIGR01764">
    <property type="entry name" value="excise"/>
    <property type="match status" value="1"/>
</dbReference>
<proteinExistence type="predicted"/>
<dbReference type="Pfam" id="PF12728">
    <property type="entry name" value="HTH_17"/>
    <property type="match status" value="1"/>
</dbReference>
<sequence length="76" mass="8563">MIARSANAKHSKRDSKLPRYGTLEQGAELLGVSKYTVRRRISDGSITGYRVGRFVRVDLDELPELVETIPSVRFAK</sequence>
<evidence type="ECO:0000313" key="3">
    <source>
        <dbReference type="Proteomes" id="UP001321475"/>
    </source>
</evidence>
<feature type="domain" description="Helix-turn-helix" evidence="1">
    <location>
        <begin position="22"/>
        <end position="67"/>
    </location>
</feature>
<name>A0ABM8G5V7_9CELL</name>
<protein>
    <recommendedName>
        <fullName evidence="1">Helix-turn-helix domain-containing protein</fullName>
    </recommendedName>
</protein>
<gene>
    <name evidence="2" type="ORF">GCM10025865_27250</name>
</gene>
<accession>A0ABM8G5V7</accession>
<evidence type="ECO:0000313" key="2">
    <source>
        <dbReference type="EMBL" id="BDZ43426.1"/>
    </source>
</evidence>
<dbReference type="InterPro" id="IPR041657">
    <property type="entry name" value="HTH_17"/>
</dbReference>
<evidence type="ECO:0000259" key="1">
    <source>
        <dbReference type="Pfam" id="PF12728"/>
    </source>
</evidence>
<dbReference type="InterPro" id="IPR010093">
    <property type="entry name" value="SinI_DNA-bd"/>
</dbReference>
<dbReference type="EMBL" id="AP027729">
    <property type="protein sequence ID" value="BDZ43426.1"/>
    <property type="molecule type" value="Genomic_DNA"/>
</dbReference>